<comment type="caution">
    <text evidence="2">The sequence shown here is derived from an EMBL/GenBank/DDBJ whole genome shotgun (WGS) entry which is preliminary data.</text>
</comment>
<dbReference type="GO" id="GO:0016740">
    <property type="term" value="F:transferase activity"/>
    <property type="evidence" value="ECO:0007669"/>
    <property type="project" value="UniProtKB-KW"/>
</dbReference>
<dbReference type="InterPro" id="IPR016181">
    <property type="entry name" value="Acyl_CoA_acyltransferase"/>
</dbReference>
<dbReference type="Pfam" id="PF13480">
    <property type="entry name" value="Acetyltransf_6"/>
    <property type="match status" value="1"/>
</dbReference>
<proteinExistence type="predicted"/>
<evidence type="ECO:0000313" key="2">
    <source>
        <dbReference type="EMBL" id="PSC05043.1"/>
    </source>
</evidence>
<keyword evidence="2" id="KW-0808">Transferase</keyword>
<accession>A0A2T1HTQ5</accession>
<evidence type="ECO:0000259" key="1">
    <source>
        <dbReference type="Pfam" id="PF13480"/>
    </source>
</evidence>
<dbReference type="SUPFAM" id="SSF55729">
    <property type="entry name" value="Acyl-CoA N-acyltransferases (Nat)"/>
    <property type="match status" value="1"/>
</dbReference>
<sequence>MSELQVETIRDKAALAGLAPAWRDLWARAGATPFQAPEWLLPWWDVFHPGALAAFAVWNGPALVGLGPLYVEDGPHGRRLLPVGISLSDHVDVLLDPSCAQAAAGAMAEAVARLGLPLQFVDLAPGTSGWRLPLPAGWFEQRGEGEPCPVLALSPGPEDGGGLPVCIPAARRRKVRMARHRAERRGEVHVERCGPEQSHTFLCLLSRLHGARWRDRGEAGVLDDDRVQQFHRAAASGLLGAGLAEALVLRIGGVVAGCYYGLKDASRSYAYIGGFDPEFARESPGAILLGQAIGDAARRGSVEFSFLRGAEAYKYEWGAQDRHNGWRLLAPSGHG</sequence>
<dbReference type="Gene3D" id="3.40.630.30">
    <property type="match status" value="1"/>
</dbReference>
<dbReference type="InterPro" id="IPR038740">
    <property type="entry name" value="BioF2-like_GNAT_dom"/>
</dbReference>
<dbReference type="OrthoDB" id="9808976at2"/>
<name>A0A2T1HTQ5_9HYPH</name>
<keyword evidence="3" id="KW-1185">Reference proteome</keyword>
<organism evidence="2 3">
    <name type="scientific">Alsobacter soli</name>
    <dbReference type="NCBI Taxonomy" id="2109933"/>
    <lineage>
        <taxon>Bacteria</taxon>
        <taxon>Pseudomonadati</taxon>
        <taxon>Pseudomonadota</taxon>
        <taxon>Alphaproteobacteria</taxon>
        <taxon>Hyphomicrobiales</taxon>
        <taxon>Alsobacteraceae</taxon>
        <taxon>Alsobacter</taxon>
    </lineage>
</organism>
<dbReference type="RefSeq" id="WP_106337114.1">
    <property type="nucleotide sequence ID" value="NZ_PVZS01000010.1"/>
</dbReference>
<protein>
    <submittedName>
        <fullName evidence="2">Glycosyl transferase family 1</fullName>
    </submittedName>
</protein>
<gene>
    <name evidence="2" type="ORF">SLNSH_11410</name>
</gene>
<dbReference type="AlphaFoldDB" id="A0A2T1HTQ5"/>
<evidence type="ECO:0000313" key="3">
    <source>
        <dbReference type="Proteomes" id="UP000239772"/>
    </source>
</evidence>
<feature type="domain" description="BioF2-like acetyltransferase" evidence="1">
    <location>
        <begin position="170"/>
        <end position="314"/>
    </location>
</feature>
<dbReference type="EMBL" id="PVZS01000010">
    <property type="protein sequence ID" value="PSC05043.1"/>
    <property type="molecule type" value="Genomic_DNA"/>
</dbReference>
<dbReference type="Proteomes" id="UP000239772">
    <property type="component" value="Unassembled WGS sequence"/>
</dbReference>
<reference evidence="3" key="1">
    <citation type="submission" date="2018-03" db="EMBL/GenBank/DDBJ databases">
        <authorList>
            <person name="Sun L."/>
            <person name="Liu H."/>
            <person name="Chen W."/>
            <person name="Huang K."/>
            <person name="Liu W."/>
            <person name="Gao X."/>
        </authorList>
    </citation>
    <scope>NUCLEOTIDE SEQUENCE [LARGE SCALE GENOMIC DNA]</scope>
    <source>
        <strain evidence="3">SH9</strain>
    </source>
</reference>